<evidence type="ECO:0000313" key="8">
    <source>
        <dbReference type="EMBL" id="SEA21317.1"/>
    </source>
</evidence>
<keyword evidence="3" id="KW-0378">Hydrolase</keyword>
<dbReference type="Proteomes" id="UP000198703">
    <property type="component" value="Unassembled WGS sequence"/>
</dbReference>
<feature type="domain" description="Metallo-beta-lactamase" evidence="7">
    <location>
        <begin position="19"/>
        <end position="218"/>
    </location>
</feature>
<dbReference type="InterPro" id="IPR001587">
    <property type="entry name" value="RNase_J_CS"/>
</dbReference>
<evidence type="ECO:0000256" key="2">
    <source>
        <dbReference type="ARBA" id="ARBA00022723"/>
    </source>
</evidence>
<dbReference type="Gene3D" id="3.60.15.10">
    <property type="entry name" value="Ribonuclease Z/Hydroxyacylglutathione hydrolase-like"/>
    <property type="match status" value="1"/>
</dbReference>
<gene>
    <name evidence="8" type="ORF">SAMN05444370_103480</name>
</gene>
<name>A0A1H3ZCD2_9RHOB</name>
<evidence type="ECO:0000256" key="1">
    <source>
        <dbReference type="ARBA" id="ARBA00022722"/>
    </source>
</evidence>
<keyword evidence="5" id="KW-0269">Exonuclease</keyword>
<dbReference type="SMART" id="SM00849">
    <property type="entry name" value="Lactamase_B"/>
    <property type="match status" value="1"/>
</dbReference>
<keyword evidence="9" id="KW-1185">Reference proteome</keyword>
<dbReference type="InterPro" id="IPR041636">
    <property type="entry name" value="RNase_J_C"/>
</dbReference>
<dbReference type="GO" id="GO:0004527">
    <property type="term" value="F:exonuclease activity"/>
    <property type="evidence" value="ECO:0007669"/>
    <property type="project" value="UniProtKB-KW"/>
</dbReference>
<dbReference type="STRING" id="89524.SAMN05444370_103480"/>
<accession>A0A1H3ZCD2</accession>
<dbReference type="Gene3D" id="3.10.20.580">
    <property type="match status" value="1"/>
</dbReference>
<evidence type="ECO:0000313" key="9">
    <source>
        <dbReference type="Proteomes" id="UP000198703"/>
    </source>
</evidence>
<reference evidence="8 9" key="1">
    <citation type="submission" date="2016-10" db="EMBL/GenBank/DDBJ databases">
        <authorList>
            <person name="de Groot N.N."/>
        </authorList>
    </citation>
    <scope>NUCLEOTIDE SEQUENCE [LARGE SCALE GENOMIC DNA]</scope>
    <source>
        <strain evidence="8 9">DSM 15345</strain>
    </source>
</reference>
<dbReference type="CDD" id="cd07714">
    <property type="entry name" value="RNaseJ_MBL-fold"/>
    <property type="match status" value="1"/>
</dbReference>
<dbReference type="InterPro" id="IPR001279">
    <property type="entry name" value="Metallo-B-lactamas"/>
</dbReference>
<sequence length="559" mass="59997">MADASRLVYAPLGGAGEIGMNMYLYGHGPAKDRRWIMVDCGIGFGDMATSPGVELMVPDVGYIADMADRLDGIFITHAHEDHVGAIGRLWDRLKAPVYATRFTAEIARRKMVDEGRSPKHVKLCEWETPVQAGPFSVEFIRVTHSTLDPAALAIRTPSGLIVHTGDFKLDADPVIGAPASLEPFEKLGREGVLAMTCDSTNVFNPGSTGSEGALRPHLERVISECEGAVAATSFASNVVRLKTLAEAAAANDRSIVIAGRAMQRMIGAAQETGLLTDFPETVTDDRAKDIPARHLFYLVTGSQGEGRAALARIAAGSHPTVSLEAGDTVLFSSRTIPGNEAEIHKLYNRLSERGVRVVDADMAKLHVSGHAYRDELKALYEVVKPQIALPMHGEHRHLVEHARSAKQWGAATALVAPNGSLVALDGNDPEIVDEVPTGRVYLDGEAFVGAFDGVIRDRLRLARQGHAVVALVVDEDGELIADPEVRLVGAPKGGATTLADRIADAVDAAIERASRKEKRSDSGLEDVAARAARKVCMDAWGKKPVTTVIVTRLEDEEED</sequence>
<dbReference type="InterPro" id="IPR011108">
    <property type="entry name" value="RMMBL"/>
</dbReference>
<dbReference type="InterPro" id="IPR055132">
    <property type="entry name" value="RNase_J_b_CASP"/>
</dbReference>
<dbReference type="AlphaFoldDB" id="A0A1H3ZCD2"/>
<evidence type="ECO:0000259" key="7">
    <source>
        <dbReference type="SMART" id="SM00849"/>
    </source>
</evidence>
<organism evidence="8 9">
    <name type="scientific">Rubrimonas cliftonensis</name>
    <dbReference type="NCBI Taxonomy" id="89524"/>
    <lineage>
        <taxon>Bacteria</taxon>
        <taxon>Pseudomonadati</taxon>
        <taxon>Pseudomonadota</taxon>
        <taxon>Alphaproteobacteria</taxon>
        <taxon>Rhodobacterales</taxon>
        <taxon>Paracoccaceae</taxon>
        <taxon>Rubrimonas</taxon>
    </lineage>
</organism>
<dbReference type="Gene3D" id="3.40.50.10710">
    <property type="entry name" value="Metallo-hydrolase/oxidoreductase"/>
    <property type="match status" value="1"/>
</dbReference>
<dbReference type="RefSeq" id="WP_093251304.1">
    <property type="nucleotide sequence ID" value="NZ_FNQM01000003.1"/>
</dbReference>
<dbReference type="InterPro" id="IPR036866">
    <property type="entry name" value="RibonucZ/Hydroxyglut_hydro"/>
</dbReference>
<proteinExistence type="predicted"/>
<dbReference type="GO" id="GO:0003723">
    <property type="term" value="F:RNA binding"/>
    <property type="evidence" value="ECO:0007669"/>
    <property type="project" value="UniProtKB-KW"/>
</dbReference>
<dbReference type="Pfam" id="PF17770">
    <property type="entry name" value="RNase_J_C"/>
    <property type="match status" value="1"/>
</dbReference>
<keyword evidence="2" id="KW-0479">Metal-binding</keyword>
<protein>
    <submittedName>
        <fullName evidence="8">Ribonuclease J</fullName>
    </submittedName>
</protein>
<evidence type="ECO:0000256" key="6">
    <source>
        <dbReference type="ARBA" id="ARBA00022884"/>
    </source>
</evidence>
<evidence type="ECO:0000256" key="4">
    <source>
        <dbReference type="ARBA" id="ARBA00022833"/>
    </source>
</evidence>
<dbReference type="PANTHER" id="PTHR43694">
    <property type="entry name" value="RIBONUCLEASE J"/>
    <property type="match status" value="1"/>
</dbReference>
<keyword evidence="6" id="KW-0694">RNA-binding</keyword>
<keyword evidence="1" id="KW-0540">Nuclease</keyword>
<dbReference type="PANTHER" id="PTHR43694:SF1">
    <property type="entry name" value="RIBONUCLEASE J"/>
    <property type="match status" value="1"/>
</dbReference>
<dbReference type="Pfam" id="PF07521">
    <property type="entry name" value="RMMBL"/>
    <property type="match status" value="1"/>
</dbReference>
<evidence type="ECO:0000256" key="3">
    <source>
        <dbReference type="ARBA" id="ARBA00022801"/>
    </source>
</evidence>
<dbReference type="GO" id="GO:0046872">
    <property type="term" value="F:metal ion binding"/>
    <property type="evidence" value="ECO:0007669"/>
    <property type="project" value="UniProtKB-KW"/>
</dbReference>
<dbReference type="InterPro" id="IPR042173">
    <property type="entry name" value="RNase_J_2"/>
</dbReference>
<dbReference type="PROSITE" id="PS01292">
    <property type="entry name" value="UPF0036"/>
    <property type="match status" value="1"/>
</dbReference>
<dbReference type="EMBL" id="FNQM01000003">
    <property type="protein sequence ID" value="SEA21317.1"/>
    <property type="molecule type" value="Genomic_DNA"/>
</dbReference>
<dbReference type="SUPFAM" id="SSF56281">
    <property type="entry name" value="Metallo-hydrolase/oxidoreductase"/>
    <property type="match status" value="1"/>
</dbReference>
<evidence type="ECO:0000256" key="5">
    <source>
        <dbReference type="ARBA" id="ARBA00022839"/>
    </source>
</evidence>
<dbReference type="Pfam" id="PF00753">
    <property type="entry name" value="Lactamase_B"/>
    <property type="match status" value="1"/>
</dbReference>
<dbReference type="Pfam" id="PF22505">
    <property type="entry name" value="RNase_J_b_CASP"/>
    <property type="match status" value="1"/>
</dbReference>
<dbReference type="OrthoDB" id="9770211at2"/>
<keyword evidence="4" id="KW-0862">Zinc</keyword>